<proteinExistence type="predicted"/>
<evidence type="ECO:0000313" key="4">
    <source>
        <dbReference type="Proteomes" id="UP001189429"/>
    </source>
</evidence>
<evidence type="ECO:0000313" key="3">
    <source>
        <dbReference type="EMBL" id="CAK0788184.1"/>
    </source>
</evidence>
<keyword evidence="2" id="KW-0812">Transmembrane</keyword>
<feature type="transmembrane region" description="Helical" evidence="2">
    <location>
        <begin position="49"/>
        <end position="68"/>
    </location>
</feature>
<keyword evidence="4" id="KW-1185">Reference proteome</keyword>
<keyword evidence="2" id="KW-0472">Membrane</keyword>
<protein>
    <submittedName>
        <fullName evidence="3">Uncharacterized protein</fullName>
    </submittedName>
</protein>
<name>A0ABN9P8D1_9DINO</name>
<keyword evidence="2" id="KW-1133">Transmembrane helix</keyword>
<feature type="transmembrane region" description="Helical" evidence="2">
    <location>
        <begin position="75"/>
        <end position="97"/>
    </location>
</feature>
<dbReference type="EMBL" id="CAUYUJ010000003">
    <property type="protein sequence ID" value="CAK0788184.1"/>
    <property type="molecule type" value="Genomic_DNA"/>
</dbReference>
<dbReference type="Proteomes" id="UP001189429">
    <property type="component" value="Unassembled WGS sequence"/>
</dbReference>
<feature type="transmembrane region" description="Helical" evidence="2">
    <location>
        <begin position="146"/>
        <end position="170"/>
    </location>
</feature>
<gene>
    <name evidence="3" type="ORF">PCOR1329_LOCUS131</name>
</gene>
<comment type="caution">
    <text evidence="3">The sequence shown here is derived from an EMBL/GenBank/DDBJ whole genome shotgun (WGS) entry which is preliminary data.</text>
</comment>
<feature type="transmembrane region" description="Helical" evidence="2">
    <location>
        <begin position="18"/>
        <end position="37"/>
    </location>
</feature>
<reference evidence="3" key="1">
    <citation type="submission" date="2023-10" db="EMBL/GenBank/DDBJ databases">
        <authorList>
            <person name="Chen Y."/>
            <person name="Shah S."/>
            <person name="Dougan E. K."/>
            <person name="Thang M."/>
            <person name="Chan C."/>
        </authorList>
    </citation>
    <scope>NUCLEOTIDE SEQUENCE [LARGE SCALE GENOMIC DNA]</scope>
</reference>
<evidence type="ECO:0000256" key="2">
    <source>
        <dbReference type="SAM" id="Phobius"/>
    </source>
</evidence>
<organism evidence="3 4">
    <name type="scientific">Prorocentrum cordatum</name>
    <dbReference type="NCBI Taxonomy" id="2364126"/>
    <lineage>
        <taxon>Eukaryota</taxon>
        <taxon>Sar</taxon>
        <taxon>Alveolata</taxon>
        <taxon>Dinophyceae</taxon>
        <taxon>Prorocentrales</taxon>
        <taxon>Prorocentraceae</taxon>
        <taxon>Prorocentrum</taxon>
    </lineage>
</organism>
<feature type="transmembrane region" description="Helical" evidence="2">
    <location>
        <begin position="109"/>
        <end position="134"/>
    </location>
</feature>
<feature type="non-terminal residue" evidence="3">
    <location>
        <position position="1"/>
    </location>
</feature>
<accession>A0ABN9P8D1</accession>
<evidence type="ECO:0000256" key="1">
    <source>
        <dbReference type="SAM" id="MobiDB-lite"/>
    </source>
</evidence>
<sequence>VRESGAAARFGRASPHEAACVVLLLCSAVPLLVGGIEGDAVLPRPYPRLLLPFVAVWTAALCLGLGVVRRRPPSASCVGSFVLLWLPLVSLSVLLFLRCSVMPQMPSLAVFAPGLVVTGLALVFVGFLVVAACWLGCRGNREWTEYALVTLLAMVTVLVPLLLVQLALLAYTSGSVGADGVLLPWTVWLAGLLACSVWQACMPQVGVSGDPLSRTWRREGDRGDSASDTELLPRLPGGVV</sequence>
<feature type="transmembrane region" description="Helical" evidence="2">
    <location>
        <begin position="182"/>
        <end position="201"/>
    </location>
</feature>
<feature type="region of interest" description="Disordered" evidence="1">
    <location>
        <begin position="217"/>
        <end position="240"/>
    </location>
</feature>